<dbReference type="Proteomes" id="UP001046870">
    <property type="component" value="Chromosome 2"/>
</dbReference>
<dbReference type="Gene3D" id="1.10.1450.10">
    <property type="entry name" value="Tetraspanin"/>
    <property type="match status" value="1"/>
</dbReference>
<evidence type="ECO:0000256" key="5">
    <source>
        <dbReference type="ARBA" id="ARBA00023136"/>
    </source>
</evidence>
<comment type="similarity">
    <text evidence="2 6">Belongs to the tetraspanin (TM4SF) family.</text>
</comment>
<accession>A0A9D3QCB4</accession>
<reference evidence="7" key="1">
    <citation type="submission" date="2021-01" db="EMBL/GenBank/DDBJ databases">
        <authorList>
            <person name="Zahm M."/>
            <person name="Roques C."/>
            <person name="Cabau C."/>
            <person name="Klopp C."/>
            <person name="Donnadieu C."/>
            <person name="Jouanno E."/>
            <person name="Lampietro C."/>
            <person name="Louis A."/>
            <person name="Herpin A."/>
            <person name="Echchiki A."/>
            <person name="Berthelot C."/>
            <person name="Parey E."/>
            <person name="Roest-Crollius H."/>
            <person name="Braasch I."/>
            <person name="Postlethwait J."/>
            <person name="Bobe J."/>
            <person name="Montfort J."/>
            <person name="Bouchez O."/>
            <person name="Begum T."/>
            <person name="Mejri S."/>
            <person name="Adams A."/>
            <person name="Chen W.-J."/>
            <person name="Guiguen Y."/>
        </authorList>
    </citation>
    <scope>NUCLEOTIDE SEQUENCE</scope>
    <source>
        <strain evidence="7">YG-15Mar2019-1</strain>
        <tissue evidence="7">Brain</tissue>
    </source>
</reference>
<dbReference type="OrthoDB" id="10033535at2759"/>
<sequence length="249" mass="27856">MSERRRIFKVVLQITCQLFWLAGLVVGLSGVYLLLNFKHSGVFFRNIYIILPAILAIVSAVALLSSGGIGCWVSVRESNCLQATFVYLLVIVFCLEATAATLAYVNIGKVDSELAPFRNMFLNYSGRSQDPGTDAVNSVQEELQCCGVHDYRDWITTAWFKQTGKMRVPQSCCNSTFHTCNGTLDQPHMLYSEGCQVKLEDAMTFILHLIIYSTAVVAVVQMVGLFSVAQLMKDQPLQEYRILDRDTIN</sequence>
<evidence type="ECO:0000313" key="7">
    <source>
        <dbReference type="EMBL" id="KAG7487841.1"/>
    </source>
</evidence>
<dbReference type="PANTHER" id="PTHR19282">
    <property type="entry name" value="TETRASPANIN"/>
    <property type="match status" value="1"/>
</dbReference>
<gene>
    <name evidence="7" type="ORF">MATL_G00027900</name>
</gene>
<proteinExistence type="inferred from homology"/>
<evidence type="ECO:0000256" key="3">
    <source>
        <dbReference type="ARBA" id="ARBA00022692"/>
    </source>
</evidence>
<keyword evidence="5 6" id="KW-0472">Membrane</keyword>
<feature type="transmembrane region" description="Helical" evidence="6">
    <location>
        <begin position="12"/>
        <end position="35"/>
    </location>
</feature>
<feature type="transmembrane region" description="Helical" evidence="6">
    <location>
        <begin position="209"/>
        <end position="232"/>
    </location>
</feature>
<dbReference type="InterPro" id="IPR008952">
    <property type="entry name" value="Tetraspanin_EC2_sf"/>
</dbReference>
<keyword evidence="4 6" id="KW-1133">Transmembrane helix</keyword>
<dbReference type="PANTHER" id="PTHR19282:SF477">
    <property type="entry name" value="TETRASPANIN"/>
    <property type="match status" value="1"/>
</dbReference>
<evidence type="ECO:0000256" key="1">
    <source>
        <dbReference type="ARBA" id="ARBA00004141"/>
    </source>
</evidence>
<comment type="subcellular location">
    <subcellularLocation>
        <location evidence="1 6">Membrane</location>
        <topology evidence="1 6">Multi-pass membrane protein</topology>
    </subcellularLocation>
</comment>
<dbReference type="SUPFAM" id="SSF48652">
    <property type="entry name" value="Tetraspanin"/>
    <property type="match status" value="1"/>
</dbReference>
<feature type="transmembrane region" description="Helical" evidence="6">
    <location>
        <begin position="85"/>
        <end position="107"/>
    </location>
</feature>
<organism evidence="7 8">
    <name type="scientific">Megalops atlanticus</name>
    <name type="common">Tarpon</name>
    <name type="synonym">Clupea gigantea</name>
    <dbReference type="NCBI Taxonomy" id="7932"/>
    <lineage>
        <taxon>Eukaryota</taxon>
        <taxon>Metazoa</taxon>
        <taxon>Chordata</taxon>
        <taxon>Craniata</taxon>
        <taxon>Vertebrata</taxon>
        <taxon>Euteleostomi</taxon>
        <taxon>Actinopterygii</taxon>
        <taxon>Neopterygii</taxon>
        <taxon>Teleostei</taxon>
        <taxon>Elopiformes</taxon>
        <taxon>Megalopidae</taxon>
        <taxon>Megalops</taxon>
    </lineage>
</organism>
<dbReference type="InterPro" id="IPR000301">
    <property type="entry name" value="Tetraspanin_animals"/>
</dbReference>
<keyword evidence="3 6" id="KW-0812">Transmembrane</keyword>
<dbReference type="Pfam" id="PF00335">
    <property type="entry name" value="Tetraspanin"/>
    <property type="match status" value="1"/>
</dbReference>
<feature type="transmembrane region" description="Helical" evidence="6">
    <location>
        <begin position="47"/>
        <end position="73"/>
    </location>
</feature>
<evidence type="ECO:0000256" key="2">
    <source>
        <dbReference type="ARBA" id="ARBA00006840"/>
    </source>
</evidence>
<dbReference type="GO" id="GO:0005886">
    <property type="term" value="C:plasma membrane"/>
    <property type="evidence" value="ECO:0007669"/>
    <property type="project" value="TreeGrafter"/>
</dbReference>
<dbReference type="PRINTS" id="PR00259">
    <property type="entry name" value="TMFOUR"/>
</dbReference>
<protein>
    <recommendedName>
        <fullName evidence="6">Tetraspanin</fullName>
    </recommendedName>
</protein>
<dbReference type="AlphaFoldDB" id="A0A9D3QCB4"/>
<evidence type="ECO:0000313" key="8">
    <source>
        <dbReference type="Proteomes" id="UP001046870"/>
    </source>
</evidence>
<keyword evidence="8" id="KW-1185">Reference proteome</keyword>
<comment type="caution">
    <text evidence="7">The sequence shown here is derived from an EMBL/GenBank/DDBJ whole genome shotgun (WGS) entry which is preliminary data.</text>
</comment>
<dbReference type="PIRSF" id="PIRSF002419">
    <property type="entry name" value="Tetraspanin"/>
    <property type="match status" value="1"/>
</dbReference>
<dbReference type="EMBL" id="JAFDVH010000002">
    <property type="protein sequence ID" value="KAG7487841.1"/>
    <property type="molecule type" value="Genomic_DNA"/>
</dbReference>
<name>A0A9D3QCB4_MEGAT</name>
<evidence type="ECO:0000256" key="6">
    <source>
        <dbReference type="RuleBase" id="RU361218"/>
    </source>
</evidence>
<evidence type="ECO:0000256" key="4">
    <source>
        <dbReference type="ARBA" id="ARBA00022989"/>
    </source>
</evidence>
<dbReference type="InterPro" id="IPR018499">
    <property type="entry name" value="Tetraspanin/Peripherin"/>
</dbReference>